<feature type="compositionally biased region" description="Polar residues" evidence="7">
    <location>
        <begin position="196"/>
        <end position="213"/>
    </location>
</feature>
<feature type="compositionally biased region" description="Basic and acidic residues" evidence="7">
    <location>
        <begin position="16"/>
        <end position="30"/>
    </location>
</feature>
<keyword evidence="9" id="KW-1185">Reference proteome</keyword>
<feature type="compositionally biased region" description="Basic and acidic residues" evidence="7">
    <location>
        <begin position="262"/>
        <end position="287"/>
    </location>
</feature>
<evidence type="ECO:0000256" key="2">
    <source>
        <dbReference type="ARBA" id="ARBA00021911"/>
    </source>
</evidence>
<evidence type="ECO:0000256" key="3">
    <source>
        <dbReference type="ARBA" id="ARBA00022522"/>
    </source>
</evidence>
<feature type="compositionally biased region" description="Polar residues" evidence="7">
    <location>
        <begin position="636"/>
        <end position="645"/>
    </location>
</feature>
<feature type="compositionally biased region" description="Polar residues" evidence="7">
    <location>
        <begin position="90"/>
        <end position="116"/>
    </location>
</feature>
<comment type="function">
    <text evidence="5">In the vertebrate host, binds to highly sulfated heparan sulfate proteoglycans (HSPGs) on the surface of host hepatocytes and is required for sporozoite invasion of the host hepatocytes.</text>
</comment>
<keyword evidence="3" id="KW-0748">Sporozoite</keyword>
<dbReference type="InterPro" id="IPR051860">
    <property type="entry name" value="Plasmodium_CSP_Invasion"/>
</dbReference>
<feature type="region of interest" description="Disordered" evidence="7">
    <location>
        <begin position="502"/>
        <end position="708"/>
    </location>
</feature>
<evidence type="ECO:0000256" key="5">
    <source>
        <dbReference type="ARBA" id="ARBA00033726"/>
    </source>
</evidence>
<evidence type="ECO:0000313" key="9">
    <source>
        <dbReference type="Proteomes" id="UP001295423"/>
    </source>
</evidence>
<feature type="compositionally biased region" description="Polar residues" evidence="7">
    <location>
        <begin position="668"/>
        <end position="677"/>
    </location>
</feature>
<feature type="compositionally biased region" description="Polar residues" evidence="7">
    <location>
        <begin position="129"/>
        <end position="153"/>
    </location>
</feature>
<feature type="compositionally biased region" description="Basic residues" evidence="7">
    <location>
        <begin position="36"/>
        <end position="50"/>
    </location>
</feature>
<feature type="compositionally biased region" description="Pro residues" evidence="7">
    <location>
        <begin position="649"/>
        <end position="667"/>
    </location>
</feature>
<evidence type="ECO:0000313" key="8">
    <source>
        <dbReference type="EMBL" id="CAJ1932079.1"/>
    </source>
</evidence>
<feature type="compositionally biased region" description="Polar residues" evidence="7">
    <location>
        <begin position="1"/>
        <end position="11"/>
    </location>
</feature>
<evidence type="ECO:0000256" key="1">
    <source>
        <dbReference type="ARBA" id="ARBA00006241"/>
    </source>
</evidence>
<dbReference type="PANTHER" id="PTHR44826">
    <property type="entry name" value="SPORE COAT PROTEIN SP85"/>
    <property type="match status" value="1"/>
</dbReference>
<keyword evidence="4" id="KW-0677">Repeat</keyword>
<dbReference type="Proteomes" id="UP001295423">
    <property type="component" value="Unassembled WGS sequence"/>
</dbReference>
<comment type="function">
    <text evidence="6">Essential sporozoite protein. In the mosquito vector, required for sporozoite development in the oocyst, migration through the vector hemolymph and entry into the vector salivary glands. In the vertebrate host, required for sporozoite migration through the host dermis and infection of host hepatocytes. Binds to highly sulfated heparan sulfate proteoglycans (HSPGs) on the surface of host hepatocytes.</text>
</comment>
<feature type="region of interest" description="Disordered" evidence="7">
    <location>
        <begin position="1"/>
        <end position="227"/>
    </location>
</feature>
<comment type="caution">
    <text evidence="8">The sequence shown here is derived from an EMBL/GenBank/DDBJ whole genome shotgun (WGS) entry which is preliminary data.</text>
</comment>
<feature type="compositionally biased region" description="Pro residues" evidence="7">
    <location>
        <begin position="625"/>
        <end position="635"/>
    </location>
</feature>
<accession>A0AAD2FE72</accession>
<feature type="region of interest" description="Disordered" evidence="7">
    <location>
        <begin position="262"/>
        <end position="288"/>
    </location>
</feature>
<dbReference type="Pfam" id="PF03382">
    <property type="entry name" value="DUF285"/>
    <property type="match status" value="2"/>
</dbReference>
<feature type="compositionally biased region" description="Polar residues" evidence="7">
    <location>
        <begin position="162"/>
        <end position="172"/>
    </location>
</feature>
<dbReference type="EMBL" id="CAKOGP040000202">
    <property type="protein sequence ID" value="CAJ1932079.1"/>
    <property type="molecule type" value="Genomic_DNA"/>
</dbReference>
<feature type="compositionally biased region" description="Polar residues" evidence="7">
    <location>
        <begin position="63"/>
        <end position="79"/>
    </location>
</feature>
<name>A0AAD2FE72_9STRA</name>
<sequence length="1002" mass="107777">MTGSSEGSPPTISDIEPSRGDDHVGEKGDKSSASTKARKSKSHGSTRSGHHGSSSSGRHRASPHQSSNSGSLYKTPDSTRTGKDKLRLANKTNGSEIMSSPPLNSPGAQNVSGSNSRESRKAARKNRKGQQPSPSMTSPGAQNVSSSDGNATRKSSKFSRARQANDSSTPVLTSPGGRNMSSSSDGDAKRKASKGVRSSRQQRTPGITQSTRNSRVKANAGTEIRAPALLGPVQASDATMPMLEATAAPDVEEQIEAARKQAREEGRMEERNERTREEERQRQRQIGEIDTIVATPPEENKISRKCMLIALVVFLLAIGGGVIAWQLLSGKSSTSDEAQPLSKYDPPTEEDCLSVSQGLGVEGQNNTAADQVGLEMNIVMASDINIELLRGELEAKIQQDVLPLLVGCGIDNDVSIENNVFILENAKFNMIDIGDPRACSTNFEELCSSAYLEMDVFSKDDDELDESVLRLIRDVFQDEGTLELLNLASPVRGIESTRVFQVQASSSPSSNPSKEDGVAGDDSTNPTASPSTVQQTESPSRNPTWAPVAYPTTNDPTRSPTLAPSVNPTWAPVTYPTTTDPTKSPTLAPAFDPTTAPVTFPTTQAPTSIPTPVPTLQPVVGPTLEPTPFPTPNPTLSPTVESSELPSADPTPKPSMSPTAGPTPRPSSQPSVSPTMQPITPLPTASPSTSPSAPPSVTPKPCFQTSTELSNRVEDWFDKPENKALTEEQYGPIGAWCFGAGVTSMEKLFSSIEVEDNVDLSLWDVSSVITMEEMFSKSSFNGDLSSWNVSSVMNMRGMFNDARSFNQDLSSWDVSSVTDMRSMFNRASSFNGDISSWDVSSVITMDQMFDDATAFNQPLSSWDVSSVITMEQMFNEARAFNQPLSSWDVSSVITMARMFRRASSFNQDLSSWDVSSVTKMRLMFSSGSSFNGDISSWDVSSVTSTYGMFLRASSFNQNLCPWGSRIPSSAVSVTDMFNFTSCPSQSDPDLSSNPPGPFCYDC</sequence>
<evidence type="ECO:0000256" key="7">
    <source>
        <dbReference type="SAM" id="MobiDB-lite"/>
    </source>
</evidence>
<evidence type="ECO:0000256" key="4">
    <source>
        <dbReference type="ARBA" id="ARBA00022737"/>
    </source>
</evidence>
<feature type="compositionally biased region" description="Polar residues" evidence="7">
    <location>
        <begin position="522"/>
        <end position="543"/>
    </location>
</feature>
<dbReference type="NCBIfam" id="TIGR02167">
    <property type="entry name" value="Liste_lipo_26"/>
    <property type="match status" value="5"/>
</dbReference>
<dbReference type="InterPro" id="IPR011889">
    <property type="entry name" value="Liste_lipo_26"/>
</dbReference>
<dbReference type="PANTHER" id="PTHR44826:SF3">
    <property type="entry name" value="SPORE COAT PROTEIN SP85"/>
    <property type="match status" value="1"/>
</dbReference>
<feature type="compositionally biased region" description="Polar residues" evidence="7">
    <location>
        <begin position="551"/>
        <end position="568"/>
    </location>
</feature>
<dbReference type="InterPro" id="IPR005046">
    <property type="entry name" value="DUF285"/>
</dbReference>
<dbReference type="AlphaFoldDB" id="A0AAD2FE72"/>
<feature type="compositionally biased region" description="Low complexity" evidence="7">
    <location>
        <begin position="678"/>
        <end position="691"/>
    </location>
</feature>
<evidence type="ECO:0000256" key="6">
    <source>
        <dbReference type="ARBA" id="ARBA00045806"/>
    </source>
</evidence>
<feature type="compositionally biased region" description="Polar residues" evidence="7">
    <location>
        <begin position="575"/>
        <end position="585"/>
    </location>
</feature>
<feature type="compositionally biased region" description="Polar residues" evidence="7">
    <location>
        <begin position="596"/>
        <end position="608"/>
    </location>
</feature>
<gene>
    <name evidence="8" type="ORF">CYCCA115_LOCUS2680</name>
</gene>
<protein>
    <recommendedName>
        <fullName evidence="2">Circumsporozoite protein</fullName>
    </recommendedName>
</protein>
<reference evidence="8" key="1">
    <citation type="submission" date="2023-08" db="EMBL/GenBank/DDBJ databases">
        <authorList>
            <person name="Audoor S."/>
            <person name="Bilcke G."/>
        </authorList>
    </citation>
    <scope>NUCLEOTIDE SEQUENCE</scope>
</reference>
<organism evidence="8 9">
    <name type="scientific">Cylindrotheca closterium</name>
    <dbReference type="NCBI Taxonomy" id="2856"/>
    <lineage>
        <taxon>Eukaryota</taxon>
        <taxon>Sar</taxon>
        <taxon>Stramenopiles</taxon>
        <taxon>Ochrophyta</taxon>
        <taxon>Bacillariophyta</taxon>
        <taxon>Bacillariophyceae</taxon>
        <taxon>Bacillariophycidae</taxon>
        <taxon>Bacillariales</taxon>
        <taxon>Bacillariaceae</taxon>
        <taxon>Cylindrotheca</taxon>
    </lineage>
</organism>
<comment type="similarity">
    <text evidence="1">Belongs to the plasmodium circumsporozoite protein family.</text>
</comment>
<proteinExistence type="inferred from homology"/>